<keyword evidence="8 24" id="KW-1133">Transmembrane helix</keyword>
<dbReference type="FunFam" id="2.60.40.10:FF:001312">
    <property type="entry name" value="Interleukin 10 receptor subunit beta"/>
    <property type="match status" value="1"/>
</dbReference>
<dbReference type="PaxDb" id="9606-ENSP00000388223"/>
<dbReference type="EMBL" id="AP000293">
    <property type="status" value="NOT_ANNOTATED_CDS"/>
    <property type="molecule type" value="Genomic_DNA"/>
</dbReference>
<dbReference type="SMR" id="H0Y3Z8"/>
<dbReference type="GO" id="GO:0004905">
    <property type="term" value="F:type I interferon receptor activity"/>
    <property type="evidence" value="ECO:0007669"/>
    <property type="project" value="UniProtKB-ARBA"/>
</dbReference>
<dbReference type="EMBL" id="AP000292">
    <property type="status" value="NOT_ANNOTATED_CDS"/>
    <property type="molecule type" value="Genomic_DNA"/>
</dbReference>
<dbReference type="AlphaFoldDB" id="H0Y3Z8"/>
<dbReference type="InterPro" id="IPR036116">
    <property type="entry name" value="FN3_sf"/>
</dbReference>
<dbReference type="InterPro" id="IPR013783">
    <property type="entry name" value="Ig-like_fold"/>
</dbReference>
<reference evidence="26" key="4">
    <citation type="submission" date="2025-08" db="UniProtKB">
        <authorList>
            <consortium name="Ensembl"/>
        </authorList>
    </citation>
    <scope>IDENTIFICATION</scope>
</reference>
<evidence type="ECO:0000256" key="11">
    <source>
        <dbReference type="ARBA" id="ARBA00023157"/>
    </source>
</evidence>
<evidence type="ECO:0000313" key="26">
    <source>
        <dbReference type="Ensembl" id="ENSP00000388223.3"/>
    </source>
</evidence>
<keyword evidence="12" id="KW-0675">Receptor</keyword>
<dbReference type="MalaCards" id="IFNAR2-IL10RB"/>
<evidence type="ECO:0000256" key="21">
    <source>
        <dbReference type="ARBA" id="ARBA00077626"/>
    </source>
</evidence>
<evidence type="ECO:0000259" key="25">
    <source>
        <dbReference type="PROSITE" id="PS50853"/>
    </source>
</evidence>
<evidence type="ECO:0000256" key="12">
    <source>
        <dbReference type="ARBA" id="ARBA00023170"/>
    </source>
</evidence>
<dbReference type="EMBL" id="AP000295">
    <property type="status" value="NOT_ANNOTATED_CDS"/>
    <property type="molecule type" value="Genomic_DNA"/>
</dbReference>
<dbReference type="FunFam" id="2.60.40.10:FF:000909">
    <property type="entry name" value="Interferon alpha/beta receptor 2"/>
    <property type="match status" value="1"/>
</dbReference>
<evidence type="ECO:0000313" key="27">
    <source>
        <dbReference type="Proteomes" id="UP000005640"/>
    </source>
</evidence>
<dbReference type="GO" id="GO:0005615">
    <property type="term" value="C:extracellular space"/>
    <property type="evidence" value="ECO:0007669"/>
    <property type="project" value="UniProtKB-ARBA"/>
</dbReference>
<protein>
    <recommendedName>
        <fullName evidence="17">Interferon alpha/beta receptor 2</fullName>
    </recommendedName>
    <alternativeName>
        <fullName evidence="22">Cytokine receptor class-II member 4</fullName>
    </alternativeName>
    <alternativeName>
        <fullName evidence="20">Cytokine receptor family 2 member 4</fullName>
    </alternativeName>
    <alternativeName>
        <fullName evidence="21">Interleukin-10 receptor subunit 2</fullName>
    </alternativeName>
    <alternativeName>
        <fullName evidence="18">Interleukin-10 receptor subunit beta</fullName>
    </alternativeName>
    <alternativeName>
        <fullName evidence="19">Type I interferon receptor 2</fullName>
    </alternativeName>
</protein>
<dbReference type="MassIVE" id="H0Y3Z8"/>
<dbReference type="GeneCards" id="IFNAR2-IL10RB"/>
<reference evidence="26" key="5">
    <citation type="submission" date="2025-09" db="UniProtKB">
        <authorList>
            <consortium name="Ensembl"/>
        </authorList>
    </citation>
    <scope>IDENTIFICATION</scope>
</reference>
<evidence type="ECO:0000256" key="13">
    <source>
        <dbReference type="ARBA" id="ARBA00023180"/>
    </source>
</evidence>
<evidence type="ECO:0000256" key="23">
    <source>
        <dbReference type="SAM" id="MobiDB-lite"/>
    </source>
</evidence>
<accession>H0Y3Z8</accession>
<evidence type="ECO:0000256" key="2">
    <source>
        <dbReference type="ARBA" id="ARBA00005399"/>
    </source>
</evidence>
<dbReference type="FunFam" id="2.60.40.10:FF:001363">
    <property type="entry name" value="Interleukin 10 receptor subunit beta"/>
    <property type="match status" value="1"/>
</dbReference>
<comment type="function">
    <text evidence="15">Together with IFNAR1, forms the heterodimeric receptor for type I interferons (including interferons alpha, beta, epsilon, omega and kappa). Type I interferon binding activates the JAK-STAT signaling cascade, resulting in transcriptional activation or repression of interferon-regulated genes that encode the effectors of the interferon response. Mechanistically, type I interferon-binding brings the IFNAR1 and IFNAR2 subunits into close proximity with one another, driving their associated Janus kinases (JAKs) (TYK2 bound to IFNAR1 and JAK1 bound to IFNAR2) to cross-phosphorylate one another. The activated kinases phosphorylate specific tyrosine residues on the intracellular domains of IFNAR1 and IFNAR2, forming docking sites for the STAT transcription factors (STAT1, STAT2 and STAT). STAT proteins are then phosphorylated by the JAKs, promoting their translocation into the nucleus to regulate expression of interferon-regulated genes.</text>
</comment>
<evidence type="ECO:0000256" key="5">
    <source>
        <dbReference type="ARBA" id="ARBA00022692"/>
    </source>
</evidence>
<evidence type="ECO:0000256" key="19">
    <source>
        <dbReference type="ARBA" id="ARBA00076545"/>
    </source>
</evidence>
<evidence type="ECO:0000256" key="14">
    <source>
        <dbReference type="ARBA" id="ARBA00055173"/>
    </source>
</evidence>
<evidence type="ECO:0000256" key="22">
    <source>
        <dbReference type="ARBA" id="ARBA00083353"/>
    </source>
</evidence>
<dbReference type="EMBL" id="AP000294">
    <property type="status" value="NOT_ANNOTATED_CDS"/>
    <property type="molecule type" value="Genomic_DNA"/>
</dbReference>
<comment type="subunit">
    <text evidence="16">Heterodimer with IFNLR1.</text>
</comment>
<keyword evidence="6" id="KW-0732">Signal</keyword>
<dbReference type="EMBL" id="KF457225">
    <property type="status" value="NOT_ANNOTATED_CDS"/>
    <property type="molecule type" value="Genomic_DNA"/>
</dbReference>
<dbReference type="RNAct" id="H0Y3Z8">
    <property type="molecule type" value="protein"/>
</dbReference>
<reference evidence="26 27" key="3">
    <citation type="journal article" date="2004" name="Nature">
        <title>Finishing the euchromatic sequence of the human genome.</title>
        <authorList>
            <consortium name="International Human Genome Sequencing Consortium"/>
        </authorList>
    </citation>
    <scope>NUCLEOTIDE SEQUENCE [LARGE SCALE GENOMIC DNA]</scope>
</reference>
<dbReference type="CTD" id="127882475"/>
<evidence type="ECO:0000256" key="4">
    <source>
        <dbReference type="ARBA" id="ARBA00022553"/>
    </source>
</evidence>
<dbReference type="FunFam" id="2.60.40.10:FF:001156">
    <property type="entry name" value="Interferon alpha/beta receptor 2"/>
    <property type="match status" value="1"/>
</dbReference>
<name>H0Y3Z8_HUMAN</name>
<dbReference type="GO" id="GO:0005886">
    <property type="term" value="C:plasma membrane"/>
    <property type="evidence" value="ECO:0007669"/>
    <property type="project" value="UniProtKB-SubCell"/>
</dbReference>
<comment type="subcellular location">
    <subcellularLocation>
        <location evidence="1">Cell membrane</location>
        <topology evidence="1">Single-pass type I membrane protein</topology>
    </subcellularLocation>
</comment>
<dbReference type="CDD" id="cd00063">
    <property type="entry name" value="FN3"/>
    <property type="match status" value="1"/>
</dbReference>
<keyword evidence="10 24" id="KW-0472">Membrane</keyword>
<dbReference type="Bgee" id="ENSG00000249624">
    <property type="expression patterns" value="Expressed in male germ line stem cell (sensu Vertebrata) in testis and 95 other cell types or tissues"/>
</dbReference>
<dbReference type="Ensembl" id="ENST00000433395.7">
    <property type="protein sequence ID" value="ENSP00000388223.3"/>
    <property type="gene ID" value="ENSG00000249624.10"/>
</dbReference>
<feature type="transmembrane region" description="Helical" evidence="24">
    <location>
        <begin position="441"/>
        <end position="469"/>
    </location>
</feature>
<keyword evidence="4" id="KW-0597">Phosphoprotein</keyword>
<dbReference type="Gene3D" id="2.60.40.10">
    <property type="entry name" value="Immunoglobulins"/>
    <property type="match status" value="4"/>
</dbReference>
<feature type="region of interest" description="Disordered" evidence="23">
    <location>
        <begin position="521"/>
        <end position="545"/>
    </location>
</feature>
<comment type="function">
    <text evidence="14">Shared cell surface receptor required for the activation of five class 2 cytokines: IL10, IL22, IL26, IL28, and IFNL1. The IFNLR1/IL10RB dimer is a receptor for the cytokine ligands IFNL2 and IFNL3 and mediates their antiviral activity. The ligand/receptor complex stimulate the activation of the JAK/STAT signaling pathway leading to the expression of IFN-stimulated genes (ISG), which contribute to the antiviral state.</text>
</comment>
<proteinExistence type="inferred from homology"/>
<dbReference type="RefSeq" id="NP_001401434.1">
    <property type="nucleotide sequence ID" value="NM_001414505.1"/>
</dbReference>
<evidence type="ECO:0000256" key="1">
    <source>
        <dbReference type="ARBA" id="ARBA00004251"/>
    </source>
</evidence>
<dbReference type="GeneID" id="127882475"/>
<keyword evidence="13" id="KW-0325">Glycoprotein</keyword>
<dbReference type="GO" id="GO:0051607">
    <property type="term" value="P:defense response to virus"/>
    <property type="evidence" value="ECO:0007669"/>
    <property type="project" value="UniProtKB-KW"/>
</dbReference>
<feature type="domain" description="Fibronectin type-III" evidence="25">
    <location>
        <begin position="243"/>
        <end position="331"/>
    </location>
</feature>
<dbReference type="UCSC" id="uc061zpn.1">
    <property type="organism name" value="human"/>
</dbReference>
<dbReference type="InterPro" id="IPR003961">
    <property type="entry name" value="FN3_dom"/>
</dbReference>
<dbReference type="BioMuta" id="ENSG00000249624"/>
<evidence type="ECO:0000256" key="3">
    <source>
        <dbReference type="ARBA" id="ARBA00022475"/>
    </source>
</evidence>
<dbReference type="InterPro" id="IPR050650">
    <property type="entry name" value="Type-II_Cytokine-TF_Rcpt"/>
</dbReference>
<keyword evidence="11" id="KW-1015">Disulfide bond</keyword>
<gene>
    <name evidence="26" type="primary">IFNAR2-IL10RB</name>
</gene>
<dbReference type="PANTHER" id="PTHR20859:SF50">
    <property type="entry name" value="INTERLEUKIN-10 RECEPTOR SUBUNIT BETA"/>
    <property type="match status" value="1"/>
</dbReference>
<comment type="similarity">
    <text evidence="2">Belongs to the type II cytokine receptor family.</text>
</comment>
<dbReference type="Pfam" id="PF09294">
    <property type="entry name" value="Interfer-bind"/>
    <property type="match status" value="2"/>
</dbReference>
<dbReference type="PANTHER" id="PTHR20859">
    <property type="entry name" value="INTERFERON/INTERLEUKIN RECEPTOR"/>
    <property type="match status" value="1"/>
</dbReference>
<evidence type="ECO:0000256" key="10">
    <source>
        <dbReference type="ARBA" id="ARBA00023136"/>
    </source>
</evidence>
<dbReference type="SUPFAM" id="SSF49265">
    <property type="entry name" value="Fibronectin type III"/>
    <property type="match status" value="4"/>
</dbReference>
<sequence length="545" mass="62336">MLLSQNAFIFRSLNLVLMVYISLVFGISYDSPDYTDESCTFKISLRNFRSILSWELKNHSIVPTHYTLLYTIMSKPEDLKVVKNCANTTRSFCDLTDEWRSTHEAYVTVLEGFSGNTTLFSCSHNFWLAIDMSFEPPEFEIVGFTNHINVMVKFPSIVEEELQFDLSLVIEEQSEGIVKKHKPEIKGNMSGNFTYIIDKLIPNTNYCVSVYLEHSDEQAVIKSPLKCTLLPPGQESALGMVPPPENVRMNSVNFKNILQWESPAFAKGNLTFTAQYLSYRIFQDKCMNTTLTECDFSSLSKYGDHTLRVRAEFADEHSDWVNITFCPVDDTIIGPPGMQVEVLADSLHMRFLAPKIENEYETWTMKNVYNSWTYNVQYWKNGTDEKFQITPQYDFEVLRNLEPWTTYCVQVRGFLPDRNKAGEWSEPVCEQTTHDETVPSWMVAVILMASVFMVCLALLGCFALLWCVYKKTKYAFSPRNSLPQHLKEFLGHPHHNTLLFFSFPLSDENDVFDKLSVIAEDSESGKQNPGDSCSLGTPPGQGPQS</sequence>
<evidence type="ECO:0000256" key="18">
    <source>
        <dbReference type="ARBA" id="ARBA00072112"/>
    </source>
</evidence>
<dbReference type="VEuPathDB" id="HostDB:ENSG00000249624"/>
<dbReference type="Proteomes" id="UP000005640">
    <property type="component" value="Chromosome 21"/>
</dbReference>
<dbReference type="PROSITE" id="PS50853">
    <property type="entry name" value="FN3"/>
    <property type="match status" value="2"/>
</dbReference>
<organism evidence="26 27">
    <name type="scientific">Homo sapiens</name>
    <name type="common">Human</name>
    <dbReference type="NCBI Taxonomy" id="9606"/>
    <lineage>
        <taxon>Eukaryota</taxon>
        <taxon>Metazoa</taxon>
        <taxon>Chordata</taxon>
        <taxon>Craniata</taxon>
        <taxon>Vertebrata</taxon>
        <taxon>Euteleostomi</taxon>
        <taxon>Mammalia</taxon>
        <taxon>Eutheria</taxon>
        <taxon>Euarchontoglires</taxon>
        <taxon>Primates</taxon>
        <taxon>Haplorrhini</taxon>
        <taxon>Catarrhini</taxon>
        <taxon>Hominidae</taxon>
        <taxon>Homo</taxon>
    </lineage>
</organism>
<dbReference type="HOGENOM" id="CLU_948479_0_0_1"/>
<dbReference type="PhylomeDB" id="H0Y3Z8"/>
<keyword evidence="27" id="KW-1185">Reference proteome</keyword>
<dbReference type="Pfam" id="PF01108">
    <property type="entry name" value="Tissue_fac"/>
    <property type="match status" value="2"/>
</dbReference>
<evidence type="ECO:0000256" key="15">
    <source>
        <dbReference type="ARBA" id="ARBA00057968"/>
    </source>
</evidence>
<keyword evidence="9" id="KW-0051">Antiviral defense</keyword>
<keyword evidence="5 24" id="KW-0812">Transmembrane</keyword>
<feature type="transmembrane region" description="Helical" evidence="24">
    <location>
        <begin position="12"/>
        <end position="29"/>
    </location>
</feature>
<evidence type="ECO:0000256" key="24">
    <source>
        <dbReference type="SAM" id="Phobius"/>
    </source>
</evidence>
<dbReference type="PAN-GO" id="H0Y3Z8">
    <property type="GO annotations" value="3 GO annotations based on evolutionary models"/>
</dbReference>
<reference evidence="26 27" key="1">
    <citation type="journal article" date="2000" name="Nature">
        <title>The DNA sequence of human chromosome 21.</title>
        <authorList>
            <consortium name="Chromosome 21 mapping and sequencing consortium"/>
            <person name="Hattori M."/>
            <person name="Fujiyama A."/>
            <person name="Taylor T.D."/>
            <person name="Watanabe H."/>
            <person name="Yada T."/>
            <person name="Park H.S."/>
            <person name="Toyoda A."/>
            <person name="Ishii K."/>
            <person name="Totoki Y."/>
            <person name="Choi D.K."/>
            <person name="Groner Y."/>
            <person name="Soeda E."/>
            <person name="Ohki M."/>
            <person name="Takagi T."/>
            <person name="Sakaki Y."/>
            <person name="Taudien S."/>
            <person name="Blechschmidt K."/>
            <person name="Polley A."/>
            <person name="Menzel U."/>
            <person name="Delabar J."/>
            <person name="Kumpf K."/>
            <person name="Lehmann R."/>
            <person name="Patterson D."/>
            <person name="Reichwald K."/>
            <person name="Rump A."/>
            <person name="Schillhabel M."/>
            <person name="Schudy A."/>
            <person name="Zimmermann W."/>
            <person name="Rosenthal A."/>
            <person name="Kudoh J."/>
            <person name="Schibuya K."/>
            <person name="Kawasaki K."/>
            <person name="Asakawa S."/>
            <person name="Shintani A."/>
            <person name="Sasaki T."/>
            <person name="Nagamine K."/>
            <person name="Mitsuyama S."/>
            <person name="Antonarakis S.E."/>
            <person name="Minoshima S."/>
            <person name="Shimizu N."/>
            <person name="Nordsiek G."/>
            <person name="Hornischer K."/>
            <person name="Brant P."/>
            <person name="Scharfe M."/>
            <person name="Schon O."/>
            <person name="Desario A."/>
            <person name="Reichelt J."/>
            <person name="Kauer G."/>
            <person name="Blocker H."/>
            <person name="Ramser J."/>
            <person name="Beck A."/>
            <person name="Klages S."/>
            <person name="Hennig S."/>
            <person name="Riesselmann L."/>
            <person name="Dagand E."/>
            <person name="Haaf T."/>
            <person name="Wehrmeyer S."/>
            <person name="Borzym K."/>
            <person name="Gardiner K."/>
            <person name="Nizetic D."/>
            <person name="Francis F."/>
            <person name="Lehrach H."/>
            <person name="Reinhardt R."/>
            <person name="Yaspo M.L."/>
        </authorList>
    </citation>
    <scope>NUCLEOTIDE SEQUENCE [LARGE SCALE GENOMIC DNA]</scope>
</reference>
<evidence type="ECO:0000256" key="6">
    <source>
        <dbReference type="ARBA" id="ARBA00022729"/>
    </source>
</evidence>
<dbReference type="InterPro" id="IPR015373">
    <property type="entry name" value="Interferon/interleukin_rcp_dom"/>
</dbReference>
<evidence type="ECO:0000256" key="17">
    <source>
        <dbReference type="ARBA" id="ARBA00068670"/>
    </source>
</evidence>
<evidence type="ECO:0000256" key="16">
    <source>
        <dbReference type="ARBA" id="ARBA00061854"/>
    </source>
</evidence>
<evidence type="ECO:0000256" key="7">
    <source>
        <dbReference type="ARBA" id="ARBA00022737"/>
    </source>
</evidence>
<feature type="compositionally biased region" description="Polar residues" evidence="23">
    <location>
        <begin position="525"/>
        <end position="535"/>
    </location>
</feature>
<reference evidence="26 27" key="2">
    <citation type="journal article" date="2001" name="Nature">
        <title>Initial sequencing and analysis of the human genome.</title>
        <authorList>
            <consortium name="International Human Genome Sequencing Consortium"/>
            <person name="Lander E.S."/>
            <person name="Linton L.M."/>
            <person name="Birren B."/>
            <person name="Nusbaum C."/>
            <person name="Zody M.C."/>
            <person name="Baldwin J."/>
            <person name="Devon K."/>
            <person name="Dewar K."/>
            <person name="Doyle M."/>
            <person name="FitzHugh W."/>
            <person name="Funke R."/>
            <person name="Gage D."/>
            <person name="Harris K."/>
            <person name="Heaford A."/>
            <person name="Howland J."/>
            <person name="Kann L."/>
            <person name="Lehoczky J."/>
            <person name="LeVine R."/>
            <person name="McEwan P."/>
            <person name="McKernan K."/>
            <person name="Meldrim J."/>
            <person name="Mesirov J.P."/>
            <person name="Miranda C."/>
            <person name="Morris W."/>
            <person name="Naylor J."/>
            <person name="Raymond C."/>
            <person name="Rosetti M."/>
            <person name="Santos R."/>
            <person name="Sheridan A."/>
            <person name="Sougnez C."/>
            <person name="Stange-Thomann N."/>
            <person name="Stojanovic N."/>
            <person name="Subramanian A."/>
            <person name="Wyman D."/>
            <person name="Rogers J."/>
            <person name="Sulston J."/>
            <person name="Ainscough R."/>
            <person name="Beck S."/>
            <person name="Bentley D."/>
            <person name="Burton J."/>
            <person name="Clee C."/>
            <person name="Carter N."/>
            <person name="Coulson A."/>
            <person name="Deadman R."/>
            <person name="Deloukas P."/>
            <person name="Dunham A."/>
            <person name="Dunham I."/>
            <person name="Durbin R."/>
            <person name="French L."/>
            <person name="Grafham D."/>
            <person name="Gregory S."/>
            <person name="Hubbard T."/>
            <person name="Humphray S."/>
            <person name="Hunt A."/>
            <person name="Jones M."/>
            <person name="Lloyd C."/>
            <person name="McMurray A."/>
            <person name="Matthews L."/>
            <person name="Mercer S."/>
            <person name="Milne S."/>
            <person name="Mullikin J.C."/>
            <person name="Mungall A."/>
            <person name="Plumb R."/>
            <person name="Ross M."/>
            <person name="Shownkeen R."/>
            <person name="Sims S."/>
            <person name="Waterston R.H."/>
            <person name="Wilson R.K."/>
            <person name="Hillier L.W."/>
            <person name="McPherson J.D."/>
            <person name="Marra M.A."/>
            <person name="Mardis E.R."/>
            <person name="Fulton L.A."/>
            <person name="Chinwalla A.T."/>
            <person name="Pepin K.H."/>
            <person name="Gish W.R."/>
            <person name="Chissoe S.L."/>
            <person name="Wendl M.C."/>
            <person name="Delehaunty K.D."/>
            <person name="Miner T.L."/>
            <person name="Delehaunty A."/>
            <person name="Kramer J.B."/>
            <person name="Cook L.L."/>
            <person name="Fulton R.S."/>
            <person name="Johnson D.L."/>
            <person name="Minx P.J."/>
            <person name="Clifton S.W."/>
            <person name="Hawkins T."/>
            <person name="Branscomb E."/>
            <person name="Predki P."/>
            <person name="Richardson P."/>
            <person name="Wenning S."/>
            <person name="Slezak T."/>
            <person name="Doggett N."/>
            <person name="Cheng J.F."/>
            <person name="Olsen A."/>
            <person name="Lucas S."/>
            <person name="Elkin C."/>
            <person name="Uberbacher E."/>
            <person name="Frazier M."/>
            <person name="Gibbs R.A."/>
            <person name="Muzny D.M."/>
            <person name="Scherer S.E."/>
            <person name="Bouck J.B."/>
            <person name="Sodergren E.J."/>
            <person name="Worley K.C."/>
            <person name="Rives C.M."/>
            <person name="Gorrell J.H."/>
            <person name="Metzker M.L."/>
            <person name="Naylor S.L."/>
            <person name="Kucherlapati R.S."/>
            <person name="Nelson D.L."/>
            <person name="Weinstock G.M."/>
            <person name="Sakaki Y."/>
            <person name="Fujiyama A."/>
            <person name="Hattori M."/>
            <person name="Yada T."/>
            <person name="Toyoda A."/>
            <person name="Itoh T."/>
            <person name="Kawagoe C."/>
            <person name="Watanabe H."/>
            <person name="Totoki Y."/>
            <person name="Taylor T."/>
            <person name="Weissenbach J."/>
            <person name="Heilig R."/>
            <person name="Saurin W."/>
            <person name="Artiguenave F."/>
            <person name="Brottier P."/>
            <person name="Bruls T."/>
            <person name="Pelletier E."/>
            <person name="Robert C."/>
            <person name="Wincker P."/>
            <person name="Smith D.R."/>
            <person name="Doucette-Stamm L."/>
            <person name="Rubenfield M."/>
            <person name="Weinstock K."/>
            <person name="Lee H.M."/>
            <person name="Dubois J."/>
            <person name="Rosenthal A."/>
            <person name="Platzer M."/>
            <person name="Nyakatura G."/>
            <person name="Taudien S."/>
            <person name="Rump A."/>
            <person name="Yang H."/>
            <person name="Yu J."/>
            <person name="Wang J."/>
            <person name="Huang G."/>
            <person name="Gu J."/>
            <person name="Hood L."/>
            <person name="Rowen L."/>
            <person name="Madan A."/>
            <person name="Qin S."/>
            <person name="Davis R.W."/>
            <person name="Federspiel N.A."/>
            <person name="Abola A.P."/>
            <person name="Proctor M.J."/>
            <person name="Myers R.M."/>
            <person name="Schmutz J."/>
            <person name="Dickson M."/>
            <person name="Grimwood J."/>
            <person name="Cox D.R."/>
            <person name="Olson M.V."/>
            <person name="Kaul R."/>
            <person name="Raymond C."/>
            <person name="Shimizu N."/>
            <person name="Kawasaki K."/>
            <person name="Minoshima S."/>
            <person name="Evans G.A."/>
            <person name="Athanasiou M."/>
            <person name="Schultz R."/>
            <person name="Roe B.A."/>
            <person name="Chen F."/>
            <person name="Pan H."/>
            <person name="Ramser J."/>
            <person name="Lehrach H."/>
            <person name="Reinhardt R."/>
            <person name="McCombie W.R."/>
            <person name="de la Bastide M."/>
            <person name="Dedhia N."/>
            <person name="Blocker H."/>
            <person name="Hornischer K."/>
            <person name="Nordsiek G."/>
            <person name="Agarwala R."/>
            <person name="Aravind L."/>
            <person name="Bailey J.A."/>
            <person name="Bateman A."/>
            <person name="Batzoglou S."/>
            <person name="Birney E."/>
            <person name="Bork P."/>
            <person name="Brown D.G."/>
            <person name="Burge C.B."/>
            <person name="Cerutti L."/>
            <person name="Chen H.C."/>
            <person name="Church D."/>
            <person name="Clamp M."/>
            <person name="Copley R.R."/>
            <person name="Doerks T."/>
            <person name="Eddy S.R."/>
            <person name="Eichler E.E."/>
            <person name="Furey T.S."/>
            <person name="Galagan J."/>
            <person name="Gilbert J.G."/>
            <person name="Harmon C."/>
            <person name="Hayashizaki Y."/>
            <person name="Haussler D."/>
            <person name="Hermjakob H."/>
            <person name="Hokamp K."/>
            <person name="Jang W."/>
            <person name="Johnson L.S."/>
            <person name="Jones T.A."/>
            <person name="Kasif S."/>
            <person name="Kaspryzk A."/>
            <person name="Kennedy S."/>
            <person name="Kent W.J."/>
            <person name="Kitts P."/>
            <person name="Koonin E.V."/>
            <person name="Korf I."/>
            <person name="Kulp D."/>
            <person name="Lancet D."/>
            <person name="Lowe T.M."/>
            <person name="McLysaght A."/>
            <person name="Mikkelsen T."/>
            <person name="Moran J.V."/>
            <person name="Mulder N."/>
            <person name="Pollara V.J."/>
            <person name="Ponting C.P."/>
            <person name="Schuler G."/>
            <person name="Schultz J."/>
            <person name="Slater G."/>
            <person name="Smit A.F."/>
            <person name="Stupka E."/>
            <person name="Szustakowski J."/>
            <person name="Thierry-Mieg D."/>
            <person name="Thierry-Mieg J."/>
            <person name="Wagner L."/>
            <person name="Wallis J."/>
            <person name="Wheeler R."/>
            <person name="Williams A."/>
            <person name="Wolf Y.I."/>
            <person name="Wolfe K.H."/>
            <person name="Yang S.P."/>
            <person name="Yeh R.F."/>
            <person name="Collins F."/>
            <person name="Guyer M.S."/>
            <person name="Peterson J."/>
            <person name="Felsenfeld A."/>
            <person name="Wetterstrand K.A."/>
            <person name="Patrinos A."/>
            <person name="Morgan M.J."/>
            <person name="de Jong P."/>
            <person name="Catanese J.J."/>
            <person name="Osoegawa K."/>
            <person name="Shizuya H."/>
            <person name="Choi S."/>
            <person name="Chen Y.J."/>
        </authorList>
    </citation>
    <scope>NUCLEOTIDE SEQUENCE [LARGE SCALE GENOMIC DNA]</scope>
</reference>
<evidence type="ECO:0000256" key="9">
    <source>
        <dbReference type="ARBA" id="ARBA00023118"/>
    </source>
</evidence>
<evidence type="ECO:0000256" key="8">
    <source>
        <dbReference type="ARBA" id="ARBA00022989"/>
    </source>
</evidence>
<feature type="domain" description="Fibronectin type-III" evidence="25">
    <location>
        <begin position="334"/>
        <end position="436"/>
    </location>
</feature>
<evidence type="ECO:0000256" key="20">
    <source>
        <dbReference type="ARBA" id="ARBA00077161"/>
    </source>
</evidence>
<keyword evidence="7" id="KW-0677">Repeat</keyword>
<keyword evidence="3" id="KW-1003">Cell membrane</keyword>
<dbReference type="ExpressionAtlas" id="H0Y3Z8">
    <property type="expression patterns" value="baseline and differential"/>
</dbReference>
<dbReference type="eggNOG" id="ENOG502S2QA">
    <property type="taxonomic scope" value="Eukaryota"/>
</dbReference>
<dbReference type="KEGG" id="hsa:127882475"/>